<dbReference type="InterPro" id="IPR012902">
    <property type="entry name" value="N_methyl_site"/>
</dbReference>
<dbReference type="PROSITE" id="PS00409">
    <property type="entry name" value="PROKAR_NTER_METHYL"/>
    <property type="match status" value="1"/>
</dbReference>
<dbReference type="RefSeq" id="WP_041341674.1">
    <property type="nucleotide sequence ID" value="NZ_CP007151.1"/>
</dbReference>
<keyword evidence="13" id="KW-1185">Reference proteome</keyword>
<dbReference type="Proteomes" id="UP000061489">
    <property type="component" value="Chromosome"/>
</dbReference>
<organism evidence="12 13">
    <name type="scientific">Marinobacter similis</name>
    <dbReference type="NCBI Taxonomy" id="1420916"/>
    <lineage>
        <taxon>Bacteria</taxon>
        <taxon>Pseudomonadati</taxon>
        <taxon>Pseudomonadota</taxon>
        <taxon>Gammaproteobacteria</taxon>
        <taxon>Pseudomonadales</taxon>
        <taxon>Marinobacteraceae</taxon>
        <taxon>Marinobacter</taxon>
    </lineage>
</organism>
<gene>
    <name evidence="12" type="ORF">AU14_14165</name>
</gene>
<comment type="similarity">
    <text evidence="9">Belongs to the GSP H family.</text>
</comment>
<reference evidence="12 13" key="1">
    <citation type="journal article" date="2014" name="Genome Announc.">
        <title>Draft Genome Sequences of Marinobacter similis A3d10T and Marinobacter salarius R9SW1T.</title>
        <authorList>
            <person name="Ivanova E.P."/>
            <person name="Ng H.J."/>
            <person name="Webb H.K."/>
            <person name="Feng G."/>
            <person name="Oshima K."/>
            <person name="Hattori M."/>
            <person name="Ohkuma M."/>
            <person name="Sergeev A.F."/>
            <person name="Mikhailov V.V."/>
            <person name="Crawford R.J."/>
            <person name="Sawabe T."/>
        </authorList>
    </citation>
    <scope>NUCLEOTIDE SEQUENCE [LARGE SCALE GENOMIC DNA]</scope>
    <source>
        <strain evidence="12 13">A3d10</strain>
    </source>
</reference>
<evidence type="ECO:0000256" key="7">
    <source>
        <dbReference type="ARBA" id="ARBA00022989"/>
    </source>
</evidence>
<dbReference type="AlphaFoldDB" id="W5YUK4"/>
<sequence>MHAPKRGAGYTLPELVITVSILAIAASFATQSWSSFVSSSRHRAILENYHTLFAFARWTAASKRTIVTACPLSPARRCVDDWERPISVFIDENKDGTPDNDVVLRRVQVDLTSFTLHSRTAGRGYFRFNEKGMSEGSMGSLVLCPDNTSQGTMTYMPVNIAGRFRVEYDHDHDGKIRLPWGAKISC</sequence>
<dbReference type="HOGENOM" id="CLU_084761_4_1_6"/>
<dbReference type="NCBIfam" id="TIGR02532">
    <property type="entry name" value="IV_pilin_GFxxxE"/>
    <property type="match status" value="1"/>
</dbReference>
<dbReference type="STRING" id="1420916.AU14_14165"/>
<dbReference type="GO" id="GO:0015627">
    <property type="term" value="C:type II protein secretion system complex"/>
    <property type="evidence" value="ECO:0007669"/>
    <property type="project" value="InterPro"/>
</dbReference>
<dbReference type="KEGG" id="msx:AU14_14165"/>
<protein>
    <recommendedName>
        <fullName evidence="2">Type II secretion system protein H</fullName>
    </recommendedName>
    <alternativeName>
        <fullName evidence="10">General secretion pathway protein H</fullName>
    </alternativeName>
</protein>
<evidence type="ECO:0000259" key="11">
    <source>
        <dbReference type="Pfam" id="PF12019"/>
    </source>
</evidence>
<keyword evidence="5" id="KW-0997">Cell inner membrane</keyword>
<keyword evidence="4" id="KW-0488">Methylation</keyword>
<evidence type="ECO:0000256" key="3">
    <source>
        <dbReference type="ARBA" id="ARBA00022475"/>
    </source>
</evidence>
<dbReference type="InterPro" id="IPR045584">
    <property type="entry name" value="Pilin-like"/>
</dbReference>
<dbReference type="OrthoDB" id="6886961at2"/>
<dbReference type="Gene3D" id="3.55.40.10">
    <property type="entry name" value="minor pseudopilin epsh domain"/>
    <property type="match status" value="1"/>
</dbReference>
<evidence type="ECO:0000256" key="9">
    <source>
        <dbReference type="ARBA" id="ARBA00025772"/>
    </source>
</evidence>
<evidence type="ECO:0000256" key="10">
    <source>
        <dbReference type="ARBA" id="ARBA00030775"/>
    </source>
</evidence>
<comment type="subcellular location">
    <subcellularLocation>
        <location evidence="1">Cell inner membrane</location>
        <topology evidence="1">Single-pass membrane protein</topology>
    </subcellularLocation>
</comment>
<evidence type="ECO:0000313" key="12">
    <source>
        <dbReference type="EMBL" id="AHI30178.1"/>
    </source>
</evidence>
<evidence type="ECO:0000256" key="5">
    <source>
        <dbReference type="ARBA" id="ARBA00022519"/>
    </source>
</evidence>
<feature type="domain" description="General secretion pathway GspH" evidence="11">
    <location>
        <begin position="49"/>
        <end position="150"/>
    </location>
</feature>
<accession>W5YUK4</accession>
<evidence type="ECO:0000256" key="8">
    <source>
        <dbReference type="ARBA" id="ARBA00023136"/>
    </source>
</evidence>
<evidence type="ECO:0000256" key="6">
    <source>
        <dbReference type="ARBA" id="ARBA00022692"/>
    </source>
</evidence>
<dbReference type="InterPro" id="IPR022346">
    <property type="entry name" value="T2SS_GspH"/>
</dbReference>
<evidence type="ECO:0000256" key="2">
    <source>
        <dbReference type="ARBA" id="ARBA00021549"/>
    </source>
</evidence>
<dbReference type="GO" id="GO:0015628">
    <property type="term" value="P:protein secretion by the type II secretion system"/>
    <property type="evidence" value="ECO:0007669"/>
    <property type="project" value="InterPro"/>
</dbReference>
<keyword evidence="7" id="KW-1133">Transmembrane helix</keyword>
<evidence type="ECO:0000313" key="13">
    <source>
        <dbReference type="Proteomes" id="UP000061489"/>
    </source>
</evidence>
<proteinExistence type="inferred from homology"/>
<dbReference type="EMBL" id="CP007151">
    <property type="protein sequence ID" value="AHI30178.1"/>
    <property type="molecule type" value="Genomic_DNA"/>
</dbReference>
<keyword evidence="3" id="KW-1003">Cell membrane</keyword>
<keyword evidence="8" id="KW-0472">Membrane</keyword>
<dbReference type="Pfam" id="PF12019">
    <property type="entry name" value="GspH"/>
    <property type="match status" value="1"/>
</dbReference>
<evidence type="ECO:0000256" key="1">
    <source>
        <dbReference type="ARBA" id="ARBA00004377"/>
    </source>
</evidence>
<dbReference type="SUPFAM" id="SSF54523">
    <property type="entry name" value="Pili subunits"/>
    <property type="match status" value="1"/>
</dbReference>
<name>W5YUK4_9GAMM</name>
<keyword evidence="6" id="KW-0812">Transmembrane</keyword>
<dbReference type="GO" id="GO:0005886">
    <property type="term" value="C:plasma membrane"/>
    <property type="evidence" value="ECO:0007669"/>
    <property type="project" value="UniProtKB-SubCell"/>
</dbReference>
<evidence type="ECO:0000256" key="4">
    <source>
        <dbReference type="ARBA" id="ARBA00022481"/>
    </source>
</evidence>